<feature type="transmembrane region" description="Helical" evidence="2">
    <location>
        <begin position="499"/>
        <end position="519"/>
    </location>
</feature>
<keyword evidence="2" id="KW-0812">Transmembrane</keyword>
<gene>
    <name evidence="3" type="ORF">OKIOD_LOCUS7272</name>
</gene>
<keyword evidence="4" id="KW-1185">Reference proteome</keyword>
<evidence type="ECO:0000256" key="2">
    <source>
        <dbReference type="SAM" id="Phobius"/>
    </source>
</evidence>
<dbReference type="Proteomes" id="UP001158576">
    <property type="component" value="Chromosome XSR"/>
</dbReference>
<dbReference type="PANTHER" id="PTHR13800:SF1">
    <property type="entry name" value="TRANSIENT RECEPTOR POTENTIAL CATION CHANNEL TRPM"/>
    <property type="match status" value="1"/>
</dbReference>
<evidence type="ECO:0000313" key="3">
    <source>
        <dbReference type="EMBL" id="CAG5098488.1"/>
    </source>
</evidence>
<evidence type="ECO:0000256" key="1">
    <source>
        <dbReference type="SAM" id="MobiDB-lite"/>
    </source>
</evidence>
<sequence>MCKQALISSGILNFESSEREDIQQKVKRRRVRKENSDDYQSGTTNKVEKPFKNRFNSEKTIEDEMFIEFLNILDDKLLGTSGYWNMRRDWKSNMTNFSGSITRDLERIVKKQLRPYDNEFKLSASDKKMHEYNYVIRELMMWAVVSNRKEKLELIINKAASKCFDESKAGQTDESAHFEPLKYYIQAAVMARKCIDLCEEVCLTGVQDRYKELANEYEDKSVDLITEIAKENGEFALIGIRQRMANLSNRSILDLAFFGDLKKVMATDTVQELVTKIWYGGIEPEGRWGPLIAAWLLPPIAPLMLPSANDIHVDYDAPIFSWSTLKKTKKNKTKTDTRELGYFKKLAIFMTAPVTTFFYNILIFFGFLAFFIWVLMRKFCLQPQWQEYVVIVTLFATCMERVRKFIAMSGCTVRQKINGLLNDGYNWIYMIALAFSILGVIFRYMAYQAIPPEEAERLFGENSTATESELCPPVILSNAIYDTKLADESFFEVNVLVKWAHLCYMIAFFMMFVSALQFYALNSLLGPLTIAIGEMIKDFIVFCGILLIFVVPFGIIMMSLLYPNETRASKYETMFFKPFMMLFGEMFKSELSDYAFETVDNCIPNSRIFLTPRGAPNANDTEIFNPEGNKYSYLQDKIMTVSGVEETHPLYDVPYYRPKNLLPNNSPLSVYGLIELQSLRDNFAVRKNGLIVDVNLFKNEKTKWMSVKYGIPEFQNLAGDERALFIPSDPNAQNGDFSRCPERYWVNSVFLMLYVLFAVVMILNLLVAMFATTYSRVRGDSSIIWKKQRYNLVIEYYNNPAKPITPPLILFLDFYWLVKFMVLWLRKSTKSSAHKEVNHPRVLGQHSLRLPPLYMDDNQDLYKKIFQALAVIESKYAKEKDKPVSVEDLEEMIESLQVRVDCLKELESRNK</sequence>
<evidence type="ECO:0000313" key="4">
    <source>
        <dbReference type="Proteomes" id="UP001158576"/>
    </source>
</evidence>
<feature type="transmembrane region" description="Helical" evidence="2">
    <location>
        <begin position="749"/>
        <end position="771"/>
    </location>
</feature>
<feature type="transmembrane region" description="Helical" evidence="2">
    <location>
        <begin position="539"/>
        <end position="562"/>
    </location>
</feature>
<feature type="region of interest" description="Disordered" evidence="1">
    <location>
        <begin position="23"/>
        <end position="48"/>
    </location>
</feature>
<dbReference type="PANTHER" id="PTHR13800">
    <property type="entry name" value="TRANSIENT RECEPTOR POTENTIAL CATION CHANNEL, SUBFAMILY M, MEMBER 6"/>
    <property type="match status" value="1"/>
</dbReference>
<feature type="transmembrane region" description="Helical" evidence="2">
    <location>
        <begin position="388"/>
        <end position="407"/>
    </location>
</feature>
<feature type="transmembrane region" description="Helical" evidence="2">
    <location>
        <begin position="427"/>
        <end position="447"/>
    </location>
</feature>
<reference evidence="3 4" key="1">
    <citation type="submission" date="2021-04" db="EMBL/GenBank/DDBJ databases">
        <authorList>
            <person name="Bliznina A."/>
        </authorList>
    </citation>
    <scope>NUCLEOTIDE SEQUENCE [LARGE SCALE GENOMIC DNA]</scope>
</reference>
<feature type="transmembrane region" description="Helical" evidence="2">
    <location>
        <begin position="804"/>
        <end position="825"/>
    </location>
</feature>
<dbReference type="EMBL" id="OU015569">
    <property type="protein sequence ID" value="CAG5098488.1"/>
    <property type="molecule type" value="Genomic_DNA"/>
</dbReference>
<keyword evidence="2" id="KW-0472">Membrane</keyword>
<feature type="transmembrane region" description="Helical" evidence="2">
    <location>
        <begin position="357"/>
        <end position="376"/>
    </location>
</feature>
<name>A0ABN7SK37_OIKDI</name>
<protein>
    <submittedName>
        <fullName evidence="3">Oidioi.mRNA.OKI2018_I69.XSR.g15714.t1.cds</fullName>
    </submittedName>
</protein>
<accession>A0ABN7SK37</accession>
<organism evidence="3 4">
    <name type="scientific">Oikopleura dioica</name>
    <name type="common">Tunicate</name>
    <dbReference type="NCBI Taxonomy" id="34765"/>
    <lineage>
        <taxon>Eukaryota</taxon>
        <taxon>Metazoa</taxon>
        <taxon>Chordata</taxon>
        <taxon>Tunicata</taxon>
        <taxon>Appendicularia</taxon>
        <taxon>Copelata</taxon>
        <taxon>Oikopleuridae</taxon>
        <taxon>Oikopleura</taxon>
    </lineage>
</organism>
<proteinExistence type="predicted"/>
<keyword evidence="2" id="KW-1133">Transmembrane helix</keyword>
<dbReference type="InterPro" id="IPR050927">
    <property type="entry name" value="TRPM"/>
</dbReference>